<accession>A0A7W9ZG18</accession>
<dbReference type="PANTHER" id="PTHR33529">
    <property type="entry name" value="SLR0882 PROTEIN-RELATED"/>
    <property type="match status" value="1"/>
</dbReference>
<organism evidence="7 8">
    <name type="scientific">Novispirillum itersonii</name>
    <name type="common">Aquaspirillum itersonii</name>
    <dbReference type="NCBI Taxonomy" id="189"/>
    <lineage>
        <taxon>Bacteria</taxon>
        <taxon>Pseudomonadati</taxon>
        <taxon>Pseudomonadota</taxon>
        <taxon>Alphaproteobacteria</taxon>
        <taxon>Rhodospirillales</taxon>
        <taxon>Novispirillaceae</taxon>
        <taxon>Novispirillum</taxon>
    </lineage>
</organism>
<sequence>MPRLYITLSAYLVRHFLLALLGTLLVITALIVLMDFIELLRRSAGKEGVEALFLLKLSLMKLPTLIQQVMPFAVLIGAMIAMWRLTRSHELVVIRAAGVSVWQFLAPALVLVAVLGVVNVTVVNPLAALLYKRYEQVEDGMTLARQGTFNLSEGGLWLREPRADGGQTVVHAANVRQDGLDLYLRDLTFIYVDGRERFLKRIDARLGRLEGSQFDLTDAWVMEPGQVGVHHDALVLPTTLTLGRVQENFASPETLSFWQLPGFIAFFESAGFSAQRHSLYFHSLIASPVLLCAMVIVAAVFSVRPNQRSGGGFGRVLGAVGSGFLLYFFSKLSLALGQSSTVPVWLSAWTPTLVTLLLGTATLLHLEDG</sequence>
<evidence type="ECO:0000256" key="1">
    <source>
        <dbReference type="ARBA" id="ARBA00004651"/>
    </source>
</evidence>
<dbReference type="GO" id="GO:0055085">
    <property type="term" value="P:transmembrane transport"/>
    <property type="evidence" value="ECO:0007669"/>
    <property type="project" value="InterPro"/>
</dbReference>
<dbReference type="InterPro" id="IPR030923">
    <property type="entry name" value="LptG"/>
</dbReference>
<feature type="transmembrane region" description="Helical" evidence="6">
    <location>
        <begin position="313"/>
        <end position="330"/>
    </location>
</feature>
<proteinExistence type="predicted"/>
<evidence type="ECO:0000313" key="7">
    <source>
        <dbReference type="EMBL" id="MBB6209624.1"/>
    </source>
</evidence>
<dbReference type="EMBL" id="JACIIX010000003">
    <property type="protein sequence ID" value="MBB6209624.1"/>
    <property type="molecule type" value="Genomic_DNA"/>
</dbReference>
<keyword evidence="8" id="KW-1185">Reference proteome</keyword>
<dbReference type="RefSeq" id="WP_184262069.1">
    <property type="nucleotide sequence ID" value="NZ_JACIIX010000003.1"/>
</dbReference>
<feature type="transmembrane region" description="Helical" evidence="6">
    <location>
        <begin position="342"/>
        <end position="366"/>
    </location>
</feature>
<dbReference type="InterPro" id="IPR005495">
    <property type="entry name" value="LptG/LptF_permease"/>
</dbReference>
<keyword evidence="3 6" id="KW-0812">Transmembrane</keyword>
<dbReference type="AlphaFoldDB" id="A0A7W9ZG18"/>
<keyword evidence="5 6" id="KW-0472">Membrane</keyword>
<name>A0A7W9ZG18_NOVIT</name>
<evidence type="ECO:0000256" key="4">
    <source>
        <dbReference type="ARBA" id="ARBA00022989"/>
    </source>
</evidence>
<dbReference type="GO" id="GO:0043190">
    <property type="term" value="C:ATP-binding cassette (ABC) transporter complex"/>
    <property type="evidence" value="ECO:0007669"/>
    <property type="project" value="InterPro"/>
</dbReference>
<evidence type="ECO:0000256" key="2">
    <source>
        <dbReference type="ARBA" id="ARBA00022475"/>
    </source>
</evidence>
<evidence type="ECO:0000313" key="8">
    <source>
        <dbReference type="Proteomes" id="UP000544872"/>
    </source>
</evidence>
<evidence type="ECO:0000256" key="5">
    <source>
        <dbReference type="ARBA" id="ARBA00023136"/>
    </source>
</evidence>
<protein>
    <submittedName>
        <fullName evidence="7">Lipopolysaccharide export system permease protein</fullName>
    </submittedName>
</protein>
<reference evidence="7 8" key="1">
    <citation type="submission" date="2020-08" db="EMBL/GenBank/DDBJ databases">
        <title>Genomic Encyclopedia of Type Strains, Phase IV (KMG-IV): sequencing the most valuable type-strain genomes for metagenomic binning, comparative biology and taxonomic classification.</title>
        <authorList>
            <person name="Goeker M."/>
        </authorList>
    </citation>
    <scope>NUCLEOTIDE SEQUENCE [LARGE SCALE GENOMIC DNA]</scope>
    <source>
        <strain evidence="7 8">DSM 11590</strain>
    </source>
</reference>
<feature type="transmembrane region" description="Helical" evidence="6">
    <location>
        <begin position="279"/>
        <end position="301"/>
    </location>
</feature>
<evidence type="ECO:0000256" key="6">
    <source>
        <dbReference type="SAM" id="Phobius"/>
    </source>
</evidence>
<dbReference type="Pfam" id="PF03739">
    <property type="entry name" value="LptF_LptG"/>
    <property type="match status" value="1"/>
</dbReference>
<keyword evidence="4 6" id="KW-1133">Transmembrane helix</keyword>
<gene>
    <name evidence="7" type="ORF">FHS48_001032</name>
</gene>
<comment type="caution">
    <text evidence="7">The sequence shown here is derived from an EMBL/GenBank/DDBJ whole genome shotgun (WGS) entry which is preliminary data.</text>
</comment>
<feature type="transmembrane region" description="Helical" evidence="6">
    <location>
        <begin position="105"/>
        <end position="131"/>
    </location>
</feature>
<comment type="subcellular location">
    <subcellularLocation>
        <location evidence="1">Cell membrane</location>
        <topology evidence="1">Multi-pass membrane protein</topology>
    </subcellularLocation>
</comment>
<dbReference type="PANTHER" id="PTHR33529:SF2">
    <property type="entry name" value="LIPOPOLYSACCHARIDE EXPORT SYSTEM PERMEASE PROTEIN LPTG"/>
    <property type="match status" value="1"/>
</dbReference>
<evidence type="ECO:0000256" key="3">
    <source>
        <dbReference type="ARBA" id="ARBA00022692"/>
    </source>
</evidence>
<keyword evidence="2" id="KW-1003">Cell membrane</keyword>
<dbReference type="Proteomes" id="UP000544872">
    <property type="component" value="Unassembled WGS sequence"/>
</dbReference>
<feature type="transmembrane region" description="Helical" evidence="6">
    <location>
        <begin position="12"/>
        <end position="33"/>
    </location>
</feature>
<feature type="transmembrane region" description="Helical" evidence="6">
    <location>
        <begin position="65"/>
        <end position="85"/>
    </location>
</feature>
<dbReference type="GO" id="GO:0015920">
    <property type="term" value="P:lipopolysaccharide transport"/>
    <property type="evidence" value="ECO:0007669"/>
    <property type="project" value="TreeGrafter"/>
</dbReference>
<dbReference type="NCBIfam" id="TIGR04408">
    <property type="entry name" value="LptG_lptG"/>
    <property type="match status" value="1"/>
</dbReference>